<organism evidence="1 2">
    <name type="scientific">Segatella oulorum F0390</name>
    <dbReference type="NCBI Taxonomy" id="702438"/>
    <lineage>
        <taxon>Bacteria</taxon>
        <taxon>Pseudomonadati</taxon>
        <taxon>Bacteroidota</taxon>
        <taxon>Bacteroidia</taxon>
        <taxon>Bacteroidales</taxon>
        <taxon>Prevotellaceae</taxon>
        <taxon>Segatella</taxon>
    </lineage>
</organism>
<protein>
    <recommendedName>
        <fullName evidence="3">Helix-turn-helix domain-containing protein</fullName>
    </recommendedName>
</protein>
<name>G1WAP9_9BACT</name>
<comment type="caution">
    <text evidence="1">The sequence shown here is derived from an EMBL/GenBank/DDBJ whole genome shotgun (WGS) entry which is preliminary data.</text>
</comment>
<dbReference type="EMBL" id="ADGI01000028">
    <property type="protein sequence ID" value="EGV32962.1"/>
    <property type="molecule type" value="Genomic_DNA"/>
</dbReference>
<dbReference type="Proteomes" id="UP000005141">
    <property type="component" value="Unassembled WGS sequence"/>
</dbReference>
<dbReference type="PATRIC" id="fig|702438.4.peg.924"/>
<accession>G1WAP9</accession>
<proteinExistence type="predicted"/>
<keyword evidence="2" id="KW-1185">Reference proteome</keyword>
<sequence>MCAGYRISVSAPCSIITIWVCCRLRRSDTSAIASVKMWKHFFLQSRINLKANKYKGNNKRFEHGDGRDAAGLLGIERCRETDSRNDGYTQATLVDGLFLMCKEVCDRLHISSCSLQDYRNRKIIPYTQFAGKILYNESLLEKNVGGEFLFKLI</sequence>
<gene>
    <name evidence="1" type="ORF">HMPREF9431_00900</name>
</gene>
<reference evidence="1 2" key="1">
    <citation type="submission" date="2011-07" db="EMBL/GenBank/DDBJ databases">
        <title>The Genome Sequence of Prevotella oulorum F0390.</title>
        <authorList>
            <consortium name="The Broad Institute Genome Sequencing Platform"/>
            <consortium name="The Broad Institute Genome Sequencing Center for Infectious Disease"/>
            <person name="Earl A."/>
            <person name="Ward D."/>
            <person name="Feldgarden M."/>
            <person name="Gevers D."/>
            <person name="Izard J."/>
            <person name="Ganesan A."/>
            <person name="Baranova O.V."/>
            <person name="Blanton J.M."/>
            <person name="Tanner A.C."/>
            <person name="Dewhirst F.E."/>
            <person name="Young S.K."/>
            <person name="Zeng Q."/>
            <person name="Gargeya S."/>
            <person name="Fitzgerald M."/>
            <person name="Haas B."/>
            <person name="Abouelleil A."/>
            <person name="Alvarado L."/>
            <person name="Arachchi H.M."/>
            <person name="Berlin A."/>
            <person name="Brown A."/>
            <person name="Chapman S.B."/>
            <person name="Chen Z."/>
            <person name="Dunbar C."/>
            <person name="Freedman E."/>
            <person name="Gearin G."/>
            <person name="Gellesch M."/>
            <person name="Goldberg J."/>
            <person name="Griggs A."/>
            <person name="Gujja S."/>
            <person name="Heiman D."/>
            <person name="Howarth C."/>
            <person name="Larson L."/>
            <person name="Lui A."/>
            <person name="MacDonald P.J.P."/>
            <person name="Mehta T."/>
            <person name="Montmayeur A."/>
            <person name="Murphy C."/>
            <person name="Neiman D."/>
            <person name="Pearson M."/>
            <person name="Priest M."/>
            <person name="Roberts A."/>
            <person name="Saif S."/>
            <person name="Shea T."/>
            <person name="Shenoy N."/>
            <person name="Sisk P."/>
            <person name="Stolte C."/>
            <person name="Sykes S."/>
            <person name="Wortman J."/>
            <person name="Nusbaum C."/>
            <person name="Birren B."/>
        </authorList>
    </citation>
    <scope>NUCLEOTIDE SEQUENCE [LARGE SCALE GENOMIC DNA]</scope>
    <source>
        <strain evidence="1 2">F0390</strain>
    </source>
</reference>
<evidence type="ECO:0000313" key="1">
    <source>
        <dbReference type="EMBL" id="EGV32962.1"/>
    </source>
</evidence>
<dbReference type="HOGENOM" id="CLU_1711598_0_0_10"/>
<evidence type="ECO:0000313" key="2">
    <source>
        <dbReference type="Proteomes" id="UP000005141"/>
    </source>
</evidence>
<evidence type="ECO:0008006" key="3">
    <source>
        <dbReference type="Google" id="ProtNLM"/>
    </source>
</evidence>
<dbReference type="AlphaFoldDB" id="G1WAP9"/>